<evidence type="ECO:0000256" key="2">
    <source>
        <dbReference type="ARBA" id="ARBA00022448"/>
    </source>
</evidence>
<keyword evidence="3 7" id="KW-0812">Transmembrane</keyword>
<keyword evidence="9" id="KW-1185">Reference proteome</keyword>
<feature type="transmembrane region" description="Helical" evidence="7">
    <location>
        <begin position="359"/>
        <end position="380"/>
    </location>
</feature>
<name>A0A940XI60_9ACTN</name>
<reference evidence="8" key="1">
    <citation type="submission" date="2021-04" db="EMBL/GenBank/DDBJ databases">
        <title>Genome seq and assembly of Streptomyces sp. RG38.</title>
        <authorList>
            <person name="Chhetri G."/>
        </authorList>
    </citation>
    <scope>NUCLEOTIDE SEQUENCE</scope>
    <source>
        <strain evidence="8">RG38</strain>
    </source>
</reference>
<evidence type="ECO:0000256" key="6">
    <source>
        <dbReference type="SAM" id="MobiDB-lite"/>
    </source>
</evidence>
<feature type="transmembrane region" description="Helical" evidence="7">
    <location>
        <begin position="313"/>
        <end position="338"/>
    </location>
</feature>
<evidence type="ECO:0000256" key="1">
    <source>
        <dbReference type="ARBA" id="ARBA00004141"/>
    </source>
</evidence>
<feature type="transmembrane region" description="Helical" evidence="7">
    <location>
        <begin position="453"/>
        <end position="474"/>
    </location>
</feature>
<dbReference type="InterPro" id="IPR002293">
    <property type="entry name" value="AA/rel_permease1"/>
</dbReference>
<accession>A0A940XI60</accession>
<comment type="subcellular location">
    <subcellularLocation>
        <location evidence="1">Membrane</location>
        <topology evidence="1">Multi-pass membrane protein</topology>
    </subcellularLocation>
</comment>
<sequence>MAHADTGPRGARADGDGAEPRQGMARELGWYASFSVAFGFVSIATGIFTAYGSVLATSGPRGIWAWPITVIGQLSIALVFGALAARIPISGYSYQWVSRILGPVWGWIMGWISFAFLGVVLVAVDYTIASTILPELFRYVGTTQNAWVITAAVVLLQAILVAASTRTTHRVNKVAVTVQLIGMITLTVLLFAVGAFTGKLDFAHLFDTATIPESGYYALGGATEAGPFAMAFLLGAFTIVGFESAANLAEETKNPARVIPKAMVQAVISLGVLGFLFLVAVTAAAGRVDGLASSATPVATVITAVLGSVVGKILLVLVVVSIFSCGLVITLSGTRLVYAMSRDERFPGWRLLRRVHRRTSTPLNASVFMMLIAQIILMVFSRSTDALFELFSAGTLLPALIYAGTVAMYAVKRRSLPPSQGFSLGRWEVPVLVVAGVWLVYELLIFRDASFRAPWIYVLVLFAIGAVYFTGLIVRRGRAGLTMPDLADVDRALDDAADTETDGAAVTADAAVADAAPGGPQR</sequence>
<dbReference type="EMBL" id="JAGPNL010000005">
    <property type="protein sequence ID" value="MBQ0828859.1"/>
    <property type="molecule type" value="Genomic_DNA"/>
</dbReference>
<keyword evidence="5 7" id="KW-0472">Membrane</keyword>
<feature type="transmembrane region" description="Helical" evidence="7">
    <location>
        <begin position="63"/>
        <end position="83"/>
    </location>
</feature>
<dbReference type="Proteomes" id="UP000677875">
    <property type="component" value="Unassembled WGS sequence"/>
</dbReference>
<feature type="transmembrane region" description="Helical" evidence="7">
    <location>
        <begin position="263"/>
        <end position="285"/>
    </location>
</feature>
<dbReference type="GO" id="GO:0016020">
    <property type="term" value="C:membrane"/>
    <property type="evidence" value="ECO:0007669"/>
    <property type="project" value="UniProtKB-SubCell"/>
</dbReference>
<evidence type="ECO:0000256" key="7">
    <source>
        <dbReference type="SAM" id="Phobius"/>
    </source>
</evidence>
<protein>
    <submittedName>
        <fullName evidence="8">Amino acid permease</fullName>
    </submittedName>
</protein>
<dbReference type="PANTHER" id="PTHR45649:SF26">
    <property type="entry name" value="OS04G0435100 PROTEIN"/>
    <property type="match status" value="1"/>
</dbReference>
<dbReference type="PIRSF" id="PIRSF006060">
    <property type="entry name" value="AA_transporter"/>
    <property type="match status" value="1"/>
</dbReference>
<evidence type="ECO:0000256" key="4">
    <source>
        <dbReference type="ARBA" id="ARBA00022989"/>
    </source>
</evidence>
<dbReference type="AlphaFoldDB" id="A0A940XI60"/>
<organism evidence="8 9">
    <name type="scientific">Streptomyces tagetis</name>
    <dbReference type="NCBI Taxonomy" id="2820809"/>
    <lineage>
        <taxon>Bacteria</taxon>
        <taxon>Bacillati</taxon>
        <taxon>Actinomycetota</taxon>
        <taxon>Actinomycetes</taxon>
        <taxon>Kitasatosporales</taxon>
        <taxon>Streptomycetaceae</taxon>
        <taxon>Streptomyces</taxon>
    </lineage>
</organism>
<keyword evidence="2" id="KW-0813">Transport</keyword>
<gene>
    <name evidence="8" type="ORF">J5Y05_20520</name>
</gene>
<dbReference type="Gene3D" id="1.20.1740.10">
    <property type="entry name" value="Amino acid/polyamine transporter I"/>
    <property type="match status" value="1"/>
</dbReference>
<dbReference type="Pfam" id="PF13520">
    <property type="entry name" value="AA_permease_2"/>
    <property type="match status" value="1"/>
</dbReference>
<feature type="transmembrane region" description="Helical" evidence="7">
    <location>
        <begin position="216"/>
        <end position="242"/>
    </location>
</feature>
<proteinExistence type="predicted"/>
<feature type="compositionally biased region" description="Low complexity" evidence="6">
    <location>
        <begin position="1"/>
        <end position="10"/>
    </location>
</feature>
<feature type="transmembrane region" description="Helical" evidence="7">
    <location>
        <begin position="423"/>
        <end position="441"/>
    </location>
</feature>
<feature type="region of interest" description="Disordered" evidence="6">
    <location>
        <begin position="1"/>
        <end position="21"/>
    </location>
</feature>
<evidence type="ECO:0000256" key="5">
    <source>
        <dbReference type="ARBA" id="ARBA00023136"/>
    </source>
</evidence>
<feature type="transmembrane region" description="Helical" evidence="7">
    <location>
        <begin position="386"/>
        <end position="411"/>
    </location>
</feature>
<feature type="transmembrane region" description="Helical" evidence="7">
    <location>
        <begin position="104"/>
        <end position="124"/>
    </location>
</feature>
<dbReference type="GO" id="GO:0022857">
    <property type="term" value="F:transmembrane transporter activity"/>
    <property type="evidence" value="ECO:0007669"/>
    <property type="project" value="InterPro"/>
</dbReference>
<feature type="transmembrane region" description="Helical" evidence="7">
    <location>
        <begin position="28"/>
        <end position="51"/>
    </location>
</feature>
<feature type="transmembrane region" description="Helical" evidence="7">
    <location>
        <begin position="174"/>
        <end position="196"/>
    </location>
</feature>
<evidence type="ECO:0000313" key="8">
    <source>
        <dbReference type="EMBL" id="MBQ0828859.1"/>
    </source>
</evidence>
<dbReference type="RefSeq" id="WP_210874479.1">
    <property type="nucleotide sequence ID" value="NZ_JAGPNL010000005.1"/>
</dbReference>
<evidence type="ECO:0000256" key="3">
    <source>
        <dbReference type="ARBA" id="ARBA00022692"/>
    </source>
</evidence>
<dbReference type="PANTHER" id="PTHR45649">
    <property type="entry name" value="AMINO-ACID PERMEASE BAT1"/>
    <property type="match status" value="1"/>
</dbReference>
<evidence type="ECO:0000313" key="9">
    <source>
        <dbReference type="Proteomes" id="UP000677875"/>
    </source>
</evidence>
<comment type="caution">
    <text evidence="8">The sequence shown here is derived from an EMBL/GenBank/DDBJ whole genome shotgun (WGS) entry which is preliminary data.</text>
</comment>
<keyword evidence="4 7" id="KW-1133">Transmembrane helix</keyword>
<feature type="transmembrane region" description="Helical" evidence="7">
    <location>
        <begin position="144"/>
        <end position="162"/>
    </location>
</feature>